<gene>
    <name evidence="1" type="ORF">HMPREF9708_00884</name>
</gene>
<dbReference type="PANTHER" id="PTHR30217:SF12">
    <property type="entry name" value="U32 FAMILY PEPTIDASE"/>
    <property type="match status" value="1"/>
</dbReference>
<dbReference type="PATRIC" id="fig|883113.3.peg.879"/>
<reference evidence="1 2" key="1">
    <citation type="submission" date="2012-01" db="EMBL/GenBank/DDBJ databases">
        <title>The Genome Sequence of Facklamia languida CCUG 37842.</title>
        <authorList>
            <consortium name="The Broad Institute Genome Sequencing Platform"/>
            <person name="Earl A."/>
            <person name="Ward D."/>
            <person name="Feldgarden M."/>
            <person name="Gevers D."/>
            <person name="Huys G."/>
            <person name="Young S.K."/>
            <person name="Zeng Q."/>
            <person name="Gargeya S."/>
            <person name="Fitzgerald M."/>
            <person name="Haas B."/>
            <person name="Abouelleil A."/>
            <person name="Alvarado L."/>
            <person name="Arachchi H.M."/>
            <person name="Berlin A."/>
            <person name="Chapman S.B."/>
            <person name="Gearin G."/>
            <person name="Goldberg J."/>
            <person name="Griggs A."/>
            <person name="Gujja S."/>
            <person name="Hansen M."/>
            <person name="Heiman D."/>
            <person name="Howarth C."/>
            <person name="Larimer J."/>
            <person name="Lui A."/>
            <person name="MacDonald P.J.P."/>
            <person name="McCowen C."/>
            <person name="Montmayeur A."/>
            <person name="Murphy C."/>
            <person name="Neiman D."/>
            <person name="Pearson M."/>
            <person name="Priest M."/>
            <person name="Roberts A."/>
            <person name="Saif S."/>
            <person name="Shea T."/>
            <person name="Sisk P."/>
            <person name="Stolte C."/>
            <person name="Sykes S."/>
            <person name="Wortman J."/>
            <person name="Nusbaum C."/>
            <person name="Birren B."/>
        </authorList>
    </citation>
    <scope>NUCLEOTIDE SEQUENCE [LARGE SCALE GENOMIC DNA]</scope>
    <source>
        <strain evidence="1 2">CCUG 37842</strain>
    </source>
</reference>
<dbReference type="InterPro" id="IPR001539">
    <property type="entry name" value="Peptidase_U32"/>
</dbReference>
<keyword evidence="2" id="KW-1185">Reference proteome</keyword>
<comment type="caution">
    <text evidence="1">The sequence shown here is derived from an EMBL/GenBank/DDBJ whole genome shotgun (WGS) entry which is preliminary data.</text>
</comment>
<dbReference type="PANTHER" id="PTHR30217">
    <property type="entry name" value="PEPTIDASE U32 FAMILY"/>
    <property type="match status" value="1"/>
</dbReference>
<dbReference type="Pfam" id="PF01136">
    <property type="entry name" value="Peptidase_U32"/>
    <property type="match status" value="1"/>
</dbReference>
<dbReference type="InterPro" id="IPR051454">
    <property type="entry name" value="RNA/ubiquinone_mod_enzymes"/>
</dbReference>
<dbReference type="STRING" id="883113.HMPREF9708_00884"/>
<organism evidence="1 2">
    <name type="scientific">Facklamia languida CCUG 37842</name>
    <dbReference type="NCBI Taxonomy" id="883113"/>
    <lineage>
        <taxon>Bacteria</taxon>
        <taxon>Bacillati</taxon>
        <taxon>Bacillota</taxon>
        <taxon>Bacilli</taxon>
        <taxon>Lactobacillales</taxon>
        <taxon>Aerococcaceae</taxon>
        <taxon>Facklamia</taxon>
    </lineage>
</organism>
<sequence>MKLIATAESVDQAQALIDSGVDELIIGEEVFGLRLPGYLSMAEMEQVIDAAHQAGKRVLIAMNAILHNDKIKQARPFLKSVKALGADGLTVGDTGLVQILKDPTYHLPYLYDASVLVTSAGQVNFWAQFGAEKALVAREVPFVELEDMLKMATIPLVYQVYGPSCIHQSKRPLLENYFNYVNKEPQAITDRQLFLSEPNREDSHYSIYTDSHGTHIFANKDLNLIRHLETLAHSGLDYCYLDGLFSSPEGFVQVVKAFVKARQAVQAGQVTADLLDHLDQTIQSAHPHNRELDTGFFLYEASTVQ</sequence>
<evidence type="ECO:0008006" key="3">
    <source>
        <dbReference type="Google" id="ProtNLM"/>
    </source>
</evidence>
<dbReference type="eggNOG" id="COG0826">
    <property type="taxonomic scope" value="Bacteria"/>
</dbReference>
<protein>
    <recommendedName>
        <fullName evidence="3">Peptidase U32 collagenase domain-containing protein</fullName>
    </recommendedName>
</protein>
<evidence type="ECO:0000313" key="1">
    <source>
        <dbReference type="EMBL" id="EHR37126.1"/>
    </source>
</evidence>
<evidence type="ECO:0000313" key="2">
    <source>
        <dbReference type="Proteomes" id="UP000006190"/>
    </source>
</evidence>
<dbReference type="EMBL" id="AGEG01000010">
    <property type="protein sequence ID" value="EHR37126.1"/>
    <property type="molecule type" value="Genomic_DNA"/>
</dbReference>
<dbReference type="Proteomes" id="UP000006190">
    <property type="component" value="Unassembled WGS sequence"/>
</dbReference>
<name>H3NJ45_9LACT</name>
<dbReference type="AlphaFoldDB" id="H3NJ45"/>
<proteinExistence type="predicted"/>
<accession>H3NJ45</accession>
<dbReference type="HOGENOM" id="CLU_011540_1_1_9"/>